<reference evidence="1 2" key="1">
    <citation type="journal article" date="2019" name="Nat. Ecol. Evol.">
        <title>Megaphylogeny resolves global patterns of mushroom evolution.</title>
        <authorList>
            <person name="Varga T."/>
            <person name="Krizsan K."/>
            <person name="Foldi C."/>
            <person name="Dima B."/>
            <person name="Sanchez-Garcia M."/>
            <person name="Sanchez-Ramirez S."/>
            <person name="Szollosi G.J."/>
            <person name="Szarkandi J.G."/>
            <person name="Papp V."/>
            <person name="Albert L."/>
            <person name="Andreopoulos W."/>
            <person name="Angelini C."/>
            <person name="Antonin V."/>
            <person name="Barry K.W."/>
            <person name="Bougher N.L."/>
            <person name="Buchanan P."/>
            <person name="Buyck B."/>
            <person name="Bense V."/>
            <person name="Catcheside P."/>
            <person name="Chovatia M."/>
            <person name="Cooper J."/>
            <person name="Damon W."/>
            <person name="Desjardin D."/>
            <person name="Finy P."/>
            <person name="Geml J."/>
            <person name="Haridas S."/>
            <person name="Hughes K."/>
            <person name="Justo A."/>
            <person name="Karasinski D."/>
            <person name="Kautmanova I."/>
            <person name="Kiss B."/>
            <person name="Kocsube S."/>
            <person name="Kotiranta H."/>
            <person name="LaButti K.M."/>
            <person name="Lechner B.E."/>
            <person name="Liimatainen K."/>
            <person name="Lipzen A."/>
            <person name="Lukacs Z."/>
            <person name="Mihaltcheva S."/>
            <person name="Morgado L.N."/>
            <person name="Niskanen T."/>
            <person name="Noordeloos M.E."/>
            <person name="Ohm R.A."/>
            <person name="Ortiz-Santana B."/>
            <person name="Ovrebo C."/>
            <person name="Racz N."/>
            <person name="Riley R."/>
            <person name="Savchenko A."/>
            <person name="Shiryaev A."/>
            <person name="Soop K."/>
            <person name="Spirin V."/>
            <person name="Szebenyi C."/>
            <person name="Tomsovsky M."/>
            <person name="Tulloss R.E."/>
            <person name="Uehling J."/>
            <person name="Grigoriev I.V."/>
            <person name="Vagvolgyi C."/>
            <person name="Papp T."/>
            <person name="Martin F.M."/>
            <person name="Miettinen O."/>
            <person name="Hibbett D.S."/>
            <person name="Nagy L.G."/>
        </authorList>
    </citation>
    <scope>NUCLEOTIDE SEQUENCE [LARGE SCALE GENOMIC DNA]</scope>
    <source>
        <strain evidence="1 2">CBS 121175</strain>
    </source>
</reference>
<dbReference type="Gene3D" id="2.60.270.50">
    <property type="match status" value="1"/>
</dbReference>
<dbReference type="STRING" id="230819.A0A5C3KSP1"/>
<organism evidence="1 2">
    <name type="scientific">Coprinopsis marcescibilis</name>
    <name type="common">Agaric fungus</name>
    <name type="synonym">Psathyrella marcescibilis</name>
    <dbReference type="NCBI Taxonomy" id="230819"/>
    <lineage>
        <taxon>Eukaryota</taxon>
        <taxon>Fungi</taxon>
        <taxon>Dikarya</taxon>
        <taxon>Basidiomycota</taxon>
        <taxon>Agaricomycotina</taxon>
        <taxon>Agaricomycetes</taxon>
        <taxon>Agaricomycetidae</taxon>
        <taxon>Agaricales</taxon>
        <taxon>Agaricineae</taxon>
        <taxon>Psathyrellaceae</taxon>
        <taxon>Coprinopsis</taxon>
    </lineage>
</organism>
<dbReference type="OrthoDB" id="3025558at2759"/>
<dbReference type="Proteomes" id="UP000307440">
    <property type="component" value="Unassembled WGS sequence"/>
</dbReference>
<accession>A0A5C3KSP1</accession>
<feature type="non-terminal residue" evidence="1">
    <location>
        <position position="1"/>
    </location>
</feature>
<dbReference type="EMBL" id="ML210217">
    <property type="protein sequence ID" value="TFK23484.1"/>
    <property type="molecule type" value="Genomic_DNA"/>
</dbReference>
<dbReference type="AlphaFoldDB" id="A0A5C3KSP1"/>
<protein>
    <submittedName>
        <fullName evidence="1">Uncharacterized protein</fullName>
    </submittedName>
</protein>
<gene>
    <name evidence="1" type="ORF">FA15DRAFT_745098</name>
</gene>
<name>A0A5C3KSP1_COPMA</name>
<sequence>SLKEKTRWIQGIIRNATDFQIRYVKSYLDSGRYDQFPSPTVNPFSTSTFTGCNGDNSALTGISGGATYRIDIDEKHSYYFSIGFTNPYLGAYKAGAIASDNPEQGYEAASKEGGDVTSGEYHAVDKDGIQLVFRLRITAAPGQRATFTIEEIRFYE</sequence>
<evidence type="ECO:0000313" key="1">
    <source>
        <dbReference type="EMBL" id="TFK23484.1"/>
    </source>
</evidence>
<keyword evidence="2" id="KW-1185">Reference proteome</keyword>
<evidence type="ECO:0000313" key="2">
    <source>
        <dbReference type="Proteomes" id="UP000307440"/>
    </source>
</evidence>
<proteinExistence type="predicted"/>